<dbReference type="Pfam" id="PF23097">
    <property type="entry name" value="NOL10_2nd"/>
    <property type="match status" value="1"/>
</dbReference>
<reference evidence="11" key="1">
    <citation type="submission" date="2022-01" db="EMBL/GenBank/DDBJ databases">
        <authorList>
            <person name="King R."/>
        </authorList>
    </citation>
    <scope>NUCLEOTIDE SEQUENCE</scope>
</reference>
<gene>
    <name evidence="11" type="ORF">PHYEVI_LOCUS181</name>
</gene>
<feature type="compositionally biased region" description="Basic and acidic residues" evidence="7">
    <location>
        <begin position="588"/>
        <end position="605"/>
    </location>
</feature>
<evidence type="ECO:0000256" key="5">
    <source>
        <dbReference type="ARBA" id="ARBA00022737"/>
    </source>
</evidence>
<feature type="domain" description="NUC153" evidence="8">
    <location>
        <begin position="495"/>
        <end position="522"/>
    </location>
</feature>
<dbReference type="Gene3D" id="2.130.10.10">
    <property type="entry name" value="YVTN repeat-like/Quinoprotein amine dehydrogenase"/>
    <property type="match status" value="1"/>
</dbReference>
<feature type="region of interest" description="Disordered" evidence="7">
    <location>
        <begin position="660"/>
        <end position="698"/>
    </location>
</feature>
<comment type="similarity">
    <text evidence="2">Belongs to the WD repeat NOL10/ENP2 family.</text>
</comment>
<feature type="compositionally biased region" description="Basic residues" evidence="7">
    <location>
        <begin position="684"/>
        <end position="698"/>
    </location>
</feature>
<evidence type="ECO:0000256" key="3">
    <source>
        <dbReference type="ARBA" id="ARBA00015517"/>
    </source>
</evidence>
<protein>
    <recommendedName>
        <fullName evidence="3">Nucleolar protein 10</fullName>
    </recommendedName>
</protein>
<dbReference type="Proteomes" id="UP001153712">
    <property type="component" value="Chromosome 1"/>
</dbReference>
<dbReference type="OrthoDB" id="273340at2759"/>
<dbReference type="FunFam" id="2.130.10.10:FF:001909">
    <property type="entry name" value="WD repeat, SAM and U-box domain-containing protein"/>
    <property type="match status" value="1"/>
</dbReference>
<dbReference type="GO" id="GO:0030686">
    <property type="term" value="C:90S preribosome"/>
    <property type="evidence" value="ECO:0007669"/>
    <property type="project" value="TreeGrafter"/>
</dbReference>
<dbReference type="InterPro" id="IPR056550">
    <property type="entry name" value="NOL10_2nd"/>
</dbReference>
<feature type="domain" description="Nucleolar protein 10-like N-terminal" evidence="10">
    <location>
        <begin position="1"/>
        <end position="382"/>
    </location>
</feature>
<dbReference type="Pfam" id="PF23098">
    <property type="entry name" value="Beta-prop_NOL10_N"/>
    <property type="match status" value="1"/>
</dbReference>
<name>A0A9N9XH45_PHYSR</name>
<dbReference type="GO" id="GO:0000462">
    <property type="term" value="P:maturation of SSU-rRNA from tricistronic rRNA transcript (SSU-rRNA, 5.8S rRNA, LSU-rRNA)"/>
    <property type="evidence" value="ECO:0007669"/>
    <property type="project" value="TreeGrafter"/>
</dbReference>
<evidence type="ECO:0000313" key="11">
    <source>
        <dbReference type="EMBL" id="CAG9853709.1"/>
    </source>
</evidence>
<sequence length="698" mass="81305">MQVSDTNNVKIYNLSAGKSLPEWLSERKRRALLKKNVDIRRRIELIQDFDMPGVSSTVRVSKDGKYILATGTYKPRVKCFDVNNLSLKFERCFDSDAVTFQILSDDYSKLVFLQCDRYIEFHAAYGRYYRLRIPKFGRDMQYDYPSCDIFVVGASSDIYRLNLERGQFMTPYTSTASAINKCVINPVHNLLLCGTEEGKIEAWDQRSKSMIASLDCALTCVNENKDLERFPSISALKFNGGLQLGVGTASGQILLYDVRSNKPFYVKDHMYGLPIKDVEFHYQHDLVMSLDSSILKIWDKNNVSQLKCRFDFVQFYKYLQGKLFTSIESSVEYNNLCTVPNTGLLFLANENPKIQTYYIPSLGPAPKWASFLDSLTEELEENTAENIYDGYKFVTKQELESLGLDHLIGTNLLRAYMHGYFMDVRLYKKAKSVANPFEFDEYRKKKIKETIDKDRENRVQVNKLPKVNKDLALKLMNDEQNSKKNKAAAGTILKDNRFKALFDDPDFEIDKNTDEYRLLNPVLSRLDSAKMKKMKQKLVSQEFEPVEEEMEGKNSSDESEDEFEDMEEDSSDDEHTWTKEVKKQHKIIQREHRQKEREEEMKLMEEEAAKQPKLYELRHGEEFKGLNGLKKKLNKASLSERLQNEDTSVRLLGSVGNREMTFSTRKKRPTKFDEKNRHIEERKRVARTVRPKKTGYRR</sequence>
<evidence type="ECO:0000259" key="10">
    <source>
        <dbReference type="Pfam" id="PF23098"/>
    </source>
</evidence>
<dbReference type="GO" id="GO:0032040">
    <property type="term" value="C:small-subunit processome"/>
    <property type="evidence" value="ECO:0007669"/>
    <property type="project" value="TreeGrafter"/>
</dbReference>
<dbReference type="InterPro" id="IPR012580">
    <property type="entry name" value="NUC153"/>
</dbReference>
<evidence type="ECO:0000256" key="6">
    <source>
        <dbReference type="ARBA" id="ARBA00023242"/>
    </source>
</evidence>
<evidence type="ECO:0000256" key="2">
    <source>
        <dbReference type="ARBA" id="ARBA00005264"/>
    </source>
</evidence>
<feature type="compositionally biased region" description="Acidic residues" evidence="7">
    <location>
        <begin position="557"/>
        <end position="572"/>
    </location>
</feature>
<organism evidence="11 12">
    <name type="scientific">Phyllotreta striolata</name>
    <name type="common">Striped flea beetle</name>
    <name type="synonym">Crioceris striolata</name>
    <dbReference type="NCBI Taxonomy" id="444603"/>
    <lineage>
        <taxon>Eukaryota</taxon>
        <taxon>Metazoa</taxon>
        <taxon>Ecdysozoa</taxon>
        <taxon>Arthropoda</taxon>
        <taxon>Hexapoda</taxon>
        <taxon>Insecta</taxon>
        <taxon>Pterygota</taxon>
        <taxon>Neoptera</taxon>
        <taxon>Endopterygota</taxon>
        <taxon>Coleoptera</taxon>
        <taxon>Polyphaga</taxon>
        <taxon>Cucujiformia</taxon>
        <taxon>Chrysomeloidea</taxon>
        <taxon>Chrysomelidae</taxon>
        <taxon>Galerucinae</taxon>
        <taxon>Alticini</taxon>
        <taxon>Phyllotreta</taxon>
    </lineage>
</organism>
<evidence type="ECO:0000313" key="12">
    <source>
        <dbReference type="Proteomes" id="UP001153712"/>
    </source>
</evidence>
<keyword evidence="6" id="KW-0539">Nucleus</keyword>
<dbReference type="InterPro" id="IPR040382">
    <property type="entry name" value="NOL10/Enp2"/>
</dbReference>
<dbReference type="InterPro" id="IPR015943">
    <property type="entry name" value="WD40/YVTN_repeat-like_dom_sf"/>
</dbReference>
<evidence type="ECO:0000256" key="1">
    <source>
        <dbReference type="ARBA" id="ARBA00004604"/>
    </source>
</evidence>
<proteinExistence type="inferred from homology"/>
<keyword evidence="5" id="KW-0677">Repeat</keyword>
<feature type="compositionally biased region" description="Basic and acidic residues" evidence="7">
    <location>
        <begin position="670"/>
        <end position="683"/>
    </location>
</feature>
<feature type="region of interest" description="Disordered" evidence="7">
    <location>
        <begin position="540"/>
        <end position="605"/>
    </location>
</feature>
<dbReference type="EMBL" id="OU900094">
    <property type="protein sequence ID" value="CAG9853709.1"/>
    <property type="molecule type" value="Genomic_DNA"/>
</dbReference>
<keyword evidence="12" id="KW-1185">Reference proteome</keyword>
<dbReference type="AlphaFoldDB" id="A0A9N9XH45"/>
<dbReference type="PANTHER" id="PTHR14927:SF0">
    <property type="entry name" value="NUCLEOLAR PROTEIN 10"/>
    <property type="match status" value="1"/>
</dbReference>
<accession>A0A9N9XH45</accession>
<dbReference type="InterPro" id="IPR056551">
    <property type="entry name" value="Beta-prop_NOL10_N"/>
</dbReference>
<dbReference type="SUPFAM" id="SSF50978">
    <property type="entry name" value="WD40 repeat-like"/>
    <property type="match status" value="1"/>
</dbReference>
<evidence type="ECO:0000256" key="4">
    <source>
        <dbReference type="ARBA" id="ARBA00022574"/>
    </source>
</evidence>
<comment type="subcellular location">
    <subcellularLocation>
        <location evidence="1">Nucleus</location>
        <location evidence="1">Nucleolus</location>
    </subcellularLocation>
</comment>
<dbReference type="SMART" id="SM00320">
    <property type="entry name" value="WD40"/>
    <property type="match status" value="4"/>
</dbReference>
<dbReference type="PANTHER" id="PTHR14927">
    <property type="entry name" value="NUCLEOLAR PROTEIN 10"/>
    <property type="match status" value="1"/>
</dbReference>
<dbReference type="InterPro" id="IPR001680">
    <property type="entry name" value="WD40_rpt"/>
</dbReference>
<dbReference type="InterPro" id="IPR036322">
    <property type="entry name" value="WD40_repeat_dom_sf"/>
</dbReference>
<evidence type="ECO:0000259" key="8">
    <source>
        <dbReference type="Pfam" id="PF08159"/>
    </source>
</evidence>
<keyword evidence="4" id="KW-0853">WD repeat</keyword>
<evidence type="ECO:0000259" key="9">
    <source>
        <dbReference type="Pfam" id="PF23097"/>
    </source>
</evidence>
<feature type="domain" description="Nucleolar protein 10-like second" evidence="9">
    <location>
        <begin position="387"/>
        <end position="435"/>
    </location>
</feature>
<evidence type="ECO:0000256" key="7">
    <source>
        <dbReference type="SAM" id="MobiDB-lite"/>
    </source>
</evidence>
<dbReference type="Pfam" id="PF08159">
    <property type="entry name" value="NUC153"/>
    <property type="match status" value="1"/>
</dbReference>